<accession>A0ABT1S4Y1</accession>
<reference evidence="1 2" key="1">
    <citation type="submission" date="2022-06" db="EMBL/GenBank/DDBJ databases">
        <title>Isolation of gut microbiota from human fecal samples.</title>
        <authorList>
            <person name="Pamer E.G."/>
            <person name="Barat B."/>
            <person name="Waligurski E."/>
            <person name="Medina S."/>
            <person name="Paddock L."/>
            <person name="Mostad J."/>
        </authorList>
    </citation>
    <scope>NUCLEOTIDE SEQUENCE [LARGE SCALE GENOMIC DNA]</scope>
    <source>
        <strain evidence="1 2">DFI.7.95</strain>
    </source>
</reference>
<dbReference type="Proteomes" id="UP001524478">
    <property type="component" value="Unassembled WGS sequence"/>
</dbReference>
<proteinExistence type="predicted"/>
<comment type="caution">
    <text evidence="1">The sequence shown here is derived from an EMBL/GenBank/DDBJ whole genome shotgun (WGS) entry which is preliminary data.</text>
</comment>
<dbReference type="EMBL" id="JANGAC010000001">
    <property type="protein sequence ID" value="MCQ4921518.1"/>
    <property type="molecule type" value="Genomic_DNA"/>
</dbReference>
<dbReference type="InterPro" id="IPR025506">
    <property type="entry name" value="Abi_alpha"/>
</dbReference>
<protein>
    <submittedName>
        <fullName evidence="1">DUF4393 domain-containing protein</fullName>
    </submittedName>
</protein>
<evidence type="ECO:0000313" key="2">
    <source>
        <dbReference type="Proteomes" id="UP001524478"/>
    </source>
</evidence>
<dbReference type="Pfam" id="PF14337">
    <property type="entry name" value="Abi_alpha"/>
    <property type="match status" value="1"/>
</dbReference>
<keyword evidence="2" id="KW-1185">Reference proteome</keyword>
<evidence type="ECO:0000313" key="1">
    <source>
        <dbReference type="EMBL" id="MCQ4921518.1"/>
    </source>
</evidence>
<sequence length="263" mass="29881">MSNFSLFKLPEAPKFLDESLTPASQEIGKTLGNIFYAVFSVVNYPIEKLRIKQVENLKKYEQDIKEELYGIPEDKLIDPPLNIVGPALEASKFYIEKEDLRKMFAKLISSSMNVDLTNYSHPSFIEIIKQFDSVEAQMIKFISERSFLPYIELIHSATGNDLVSMPIIEPYTKVEGVAADYSTISASIKNLQRLGLIHLVPISMSVDKPFIEELINDEAFNDYRNLKEGFGEENFALENIGFKIKTGNILLTSYGLRFVKVCL</sequence>
<gene>
    <name evidence="1" type="ORF">NE686_00350</name>
</gene>
<dbReference type="Gene3D" id="3.30.110.190">
    <property type="match status" value="1"/>
</dbReference>
<organism evidence="1 2">
    <name type="scientific">Tissierella carlieri</name>
    <dbReference type="NCBI Taxonomy" id="689904"/>
    <lineage>
        <taxon>Bacteria</taxon>
        <taxon>Bacillati</taxon>
        <taxon>Bacillota</taxon>
        <taxon>Tissierellia</taxon>
        <taxon>Tissierellales</taxon>
        <taxon>Tissierellaceae</taxon>
        <taxon>Tissierella</taxon>
    </lineage>
</organism>
<name>A0ABT1S4Y1_9FIRM</name>